<keyword evidence="2" id="KW-0813">Transport</keyword>
<organism evidence="5 8">
    <name type="scientific">Schistosoma rodhaini</name>
    <dbReference type="NCBI Taxonomy" id="6188"/>
    <lineage>
        <taxon>Eukaryota</taxon>
        <taxon>Metazoa</taxon>
        <taxon>Spiralia</taxon>
        <taxon>Lophotrochozoa</taxon>
        <taxon>Platyhelminthes</taxon>
        <taxon>Trematoda</taxon>
        <taxon>Digenea</taxon>
        <taxon>Strigeidida</taxon>
        <taxon>Schistosomatoidea</taxon>
        <taxon>Schistosomatidae</taxon>
        <taxon>Schistosoma</taxon>
    </lineage>
</organism>
<dbReference type="PANTHER" id="PTHR12363:SF33">
    <property type="entry name" value="IMPORTIN-13"/>
    <property type="match status" value="1"/>
</dbReference>
<dbReference type="AlphaFoldDB" id="A0AA85FDT0"/>
<evidence type="ECO:0000256" key="3">
    <source>
        <dbReference type="ARBA" id="ARBA00023242"/>
    </source>
</evidence>
<evidence type="ECO:0000256" key="2">
    <source>
        <dbReference type="ARBA" id="ARBA00022448"/>
    </source>
</evidence>
<accession>A0AA85FDT0</accession>
<dbReference type="InterPro" id="IPR011989">
    <property type="entry name" value="ARM-like"/>
</dbReference>
<comment type="subcellular location">
    <subcellularLocation>
        <location evidence="1">Nucleus</location>
    </subcellularLocation>
</comment>
<keyword evidence="3" id="KW-0539">Nucleus</keyword>
<feature type="region of interest" description="Disordered" evidence="4">
    <location>
        <begin position="567"/>
        <end position="593"/>
    </location>
</feature>
<dbReference type="WBParaSite" id="SRDH1_46470.9">
    <property type="protein sequence ID" value="SRDH1_46470.9"/>
    <property type="gene ID" value="SRDH1_46470"/>
</dbReference>
<protein>
    <recommendedName>
        <fullName evidence="9">Exportin-1/Importin-beta-like domain-containing protein</fullName>
    </recommendedName>
</protein>
<dbReference type="GO" id="GO:0005634">
    <property type="term" value="C:nucleus"/>
    <property type="evidence" value="ECO:0007669"/>
    <property type="project" value="UniProtKB-SubCell"/>
</dbReference>
<dbReference type="WBParaSite" id="SRDH1_46470.3">
    <property type="protein sequence ID" value="SRDH1_46470.3"/>
    <property type="gene ID" value="SRDH1_46470"/>
</dbReference>
<dbReference type="WBParaSite" id="SRDH1_46470.4">
    <property type="protein sequence ID" value="SRDH1_46470.4"/>
    <property type="gene ID" value="SRDH1_46470"/>
</dbReference>
<evidence type="ECO:0000256" key="4">
    <source>
        <dbReference type="SAM" id="MobiDB-lite"/>
    </source>
</evidence>
<feature type="compositionally biased region" description="Basic residues" evidence="4">
    <location>
        <begin position="581"/>
        <end position="590"/>
    </location>
</feature>
<reference evidence="6 7" key="2">
    <citation type="submission" date="2023-11" db="UniProtKB">
        <authorList>
            <consortium name="WormBaseParasite"/>
        </authorList>
    </citation>
    <scope>IDENTIFICATION</scope>
</reference>
<dbReference type="Proteomes" id="UP000050792">
    <property type="component" value="Unassembled WGS sequence"/>
</dbReference>
<evidence type="ECO:0000313" key="5">
    <source>
        <dbReference type="Proteomes" id="UP000050792"/>
    </source>
</evidence>
<dbReference type="PANTHER" id="PTHR12363">
    <property type="entry name" value="TRANSPORTIN 3 AND IMPORTIN 13"/>
    <property type="match status" value="1"/>
</dbReference>
<keyword evidence="5" id="KW-1185">Reference proteome</keyword>
<dbReference type="GO" id="GO:0005737">
    <property type="term" value="C:cytoplasm"/>
    <property type="evidence" value="ECO:0007669"/>
    <property type="project" value="TreeGrafter"/>
</dbReference>
<name>A0AA85FDT0_9TREM</name>
<evidence type="ECO:0000313" key="6">
    <source>
        <dbReference type="WBParaSite" id="SRDH1_46470.1"/>
    </source>
</evidence>
<reference evidence="5" key="1">
    <citation type="submission" date="2022-06" db="EMBL/GenBank/DDBJ databases">
        <authorList>
            <person name="Berger JAMES D."/>
            <person name="Berger JAMES D."/>
        </authorList>
    </citation>
    <scope>NUCLEOTIDE SEQUENCE [LARGE SCALE GENOMIC DNA]</scope>
</reference>
<dbReference type="GO" id="GO:0006606">
    <property type="term" value="P:protein import into nucleus"/>
    <property type="evidence" value="ECO:0007669"/>
    <property type="project" value="TreeGrafter"/>
</dbReference>
<dbReference type="Gene3D" id="1.25.10.10">
    <property type="entry name" value="Leucine-rich Repeat Variant"/>
    <property type="match status" value="1"/>
</dbReference>
<evidence type="ECO:0000313" key="8">
    <source>
        <dbReference type="WBParaSite" id="SRDH1_46470.9"/>
    </source>
</evidence>
<sequence>MDLTLPEFNHNCFSTPDHSSDNSGNSVSINHSFALIDCKNPQNEQLHGAISVRNWINSANNDYLEENLGDLRKCLMQKILELNCHSTSHILIPAITKLYESLICLYFKTSKLWSHPLRWIIGVLIHADSLYASTTNPSISDEEMQHCLTNSTFSKQIKGNILHLLSLISEEFTTAQLTHSVKCVIKESIHSDEILVRNILKQFINDVNHEEIRSLAIHTSAIWMSNFVPNNCHSSSADSYLDIVHMIYNSMQYSEDFYLTGINALINIFESDGVGLNSDRDKGFLLDFHVSELTKFKYTLQHLVELHSVNLQNGIQWNECKEYEALNKTVLLLSILSEKQMDYLIHRLSNSCDNTTNQYIHELFDMFLLTFSLTGHYPYDEDISDVALQIWLNIYEASISTTAYTVSNVHDEDAIKRIHTELLQRAFIKSHYPKDLNQYYTAWNQEDRDRWLKFRQELSSCFLSVFRYLNLYDWFRQATNQLQSTICNCTNEELLANWQESEALLFILSSISEHVLYKNESQIIPLLNFAYIISTIILNYINKLEQYITYSMNYDILIHCQKQSLPSPPLPPPPQQQQEQHHHHHHHHQQHPPPPQIFILCKIVLLCIENYYSIIVTMDTLFEINLIKFILNSLLLSTYITTNENYQNDLIELCHISLRVIQIIIKSKLSSLNMLVDMVTNTLDYYLYHTKSIDQTSYNLISYCIGILLYISEKQNKQMTINSLQNILYSRLETFRLLCTINTQDLSDLPQIVISVCLQFTCKQNQINKKSHFITILLDSFIQMFHGFVSVEQPIDNGILVDHHIITILSKLLCYLKQSLTEVAFSQLPEYFIQYHKLLQVGLPIFTCSLNNPMDDIMISMVIESIHCIFFTIHHILEKYNKLDETILKPIQYFIEWLFNDQSNMNEHSSFINLASSLLSNILDKINILLINQTIIVDDKLFGKYIGYTKEERINHPLSPILMSFIGQSITEEIEISSRFISQLINFKSQETKGNQQRKPIFNLFNDDAHMSLKLFLSLAFSGISVPECSTVESCIQLACHLLTIITYENNIDPFMILDDKLLFEINICILLILTKGIPPPEKLLIKYAELYCCLANLFPCKQFIFLSFITGNIQSISQEYQLKLTQIPHSNILIELITDCLCYTSLTERAQFVTMVTRPSLSLNKVTRSISTFMHLLSSKRHGNC</sequence>
<proteinExistence type="predicted"/>
<evidence type="ECO:0008006" key="9">
    <source>
        <dbReference type="Google" id="ProtNLM"/>
    </source>
</evidence>
<evidence type="ECO:0000256" key="1">
    <source>
        <dbReference type="ARBA" id="ARBA00004123"/>
    </source>
</evidence>
<dbReference type="WBParaSite" id="SRDH1_46470.1">
    <property type="protein sequence ID" value="SRDH1_46470.1"/>
    <property type="gene ID" value="SRDH1_46470"/>
</dbReference>
<dbReference type="InterPro" id="IPR051345">
    <property type="entry name" value="Importin_beta-like_NTR"/>
</dbReference>
<evidence type="ECO:0000313" key="7">
    <source>
        <dbReference type="WBParaSite" id="SRDH1_46470.3"/>
    </source>
</evidence>